<proteinExistence type="predicted"/>
<dbReference type="Pfam" id="PF13538">
    <property type="entry name" value="UvrD_C_2"/>
    <property type="match status" value="1"/>
</dbReference>
<name>A0ABU8SF77_9LACO</name>
<protein>
    <submittedName>
        <fullName evidence="2">ATP-binding domain-containing protein</fullName>
    </submittedName>
</protein>
<gene>
    <name evidence="2" type="ORF">R4Y45_02205</name>
</gene>
<evidence type="ECO:0000313" key="3">
    <source>
        <dbReference type="Proteomes" id="UP001377804"/>
    </source>
</evidence>
<feature type="domain" description="UvrD-like helicase C-terminal" evidence="1">
    <location>
        <begin position="55"/>
        <end position="104"/>
    </location>
</feature>
<accession>A0ABU8SF77</accession>
<dbReference type="Gene3D" id="3.40.50.300">
    <property type="entry name" value="P-loop containing nucleotide triphosphate hydrolases"/>
    <property type="match status" value="1"/>
</dbReference>
<sequence length="118" mass="13465">MTQYVDLINQQLETYPMVAIITKTQKQAEALYHRLKARITVNLLTQDSRSLKKGLCILPIYLAKGLEFDSVIVDNVSKENYPQSGDREILYTIASRAMHELNLVVPTQLPTFLNKQKA</sequence>
<dbReference type="RefSeq" id="WP_339968837.1">
    <property type="nucleotide sequence ID" value="NZ_JAWMWG010000001.1"/>
</dbReference>
<keyword evidence="2" id="KW-0067">ATP-binding</keyword>
<reference evidence="2 3" key="1">
    <citation type="submission" date="2023-10" db="EMBL/GenBank/DDBJ databases">
        <title>Holzapfeliella saturejae sp. nov. isolated from Satureja montana flowers.</title>
        <authorList>
            <person name="Alcantara C."/>
            <person name="Zuniga M."/>
            <person name="Landete J.M."/>
            <person name="Monedero V."/>
        </authorList>
    </citation>
    <scope>NUCLEOTIDE SEQUENCE [LARGE SCALE GENOMIC DNA]</scope>
    <source>
        <strain evidence="2 3">He02</strain>
    </source>
</reference>
<evidence type="ECO:0000259" key="1">
    <source>
        <dbReference type="Pfam" id="PF13538"/>
    </source>
</evidence>
<dbReference type="InterPro" id="IPR027785">
    <property type="entry name" value="UvrD-like_helicase_C"/>
</dbReference>
<organism evidence="2 3">
    <name type="scientific">Holzapfeliella saturejae</name>
    <dbReference type="NCBI Taxonomy" id="3082953"/>
    <lineage>
        <taxon>Bacteria</taxon>
        <taxon>Bacillati</taxon>
        <taxon>Bacillota</taxon>
        <taxon>Bacilli</taxon>
        <taxon>Lactobacillales</taxon>
        <taxon>Lactobacillaceae</taxon>
        <taxon>Holzapfeliella</taxon>
    </lineage>
</organism>
<dbReference type="InterPro" id="IPR027417">
    <property type="entry name" value="P-loop_NTPase"/>
</dbReference>
<dbReference type="SUPFAM" id="SSF52540">
    <property type="entry name" value="P-loop containing nucleoside triphosphate hydrolases"/>
    <property type="match status" value="1"/>
</dbReference>
<keyword evidence="2" id="KW-0547">Nucleotide-binding</keyword>
<dbReference type="GO" id="GO:0005524">
    <property type="term" value="F:ATP binding"/>
    <property type="evidence" value="ECO:0007669"/>
    <property type="project" value="UniProtKB-KW"/>
</dbReference>
<dbReference type="Proteomes" id="UP001377804">
    <property type="component" value="Unassembled WGS sequence"/>
</dbReference>
<comment type="caution">
    <text evidence="2">The sequence shown here is derived from an EMBL/GenBank/DDBJ whole genome shotgun (WGS) entry which is preliminary data.</text>
</comment>
<keyword evidence="3" id="KW-1185">Reference proteome</keyword>
<evidence type="ECO:0000313" key="2">
    <source>
        <dbReference type="EMBL" id="MEJ6348039.1"/>
    </source>
</evidence>
<dbReference type="EMBL" id="JAWMWG010000001">
    <property type="protein sequence ID" value="MEJ6348039.1"/>
    <property type="molecule type" value="Genomic_DNA"/>
</dbReference>